<dbReference type="Gene3D" id="3.40.50.720">
    <property type="entry name" value="NAD(P)-binding Rossmann-like Domain"/>
    <property type="match status" value="1"/>
</dbReference>
<dbReference type="InterPro" id="IPR001509">
    <property type="entry name" value="Epimerase_deHydtase"/>
</dbReference>
<evidence type="ECO:0000256" key="5">
    <source>
        <dbReference type="ARBA" id="ARBA00013189"/>
    </source>
</evidence>
<dbReference type="Proteomes" id="UP000236642">
    <property type="component" value="Unassembled WGS sequence"/>
</dbReference>
<evidence type="ECO:0000256" key="9">
    <source>
        <dbReference type="ARBA" id="ARBA00023277"/>
    </source>
</evidence>
<organism evidence="12 13">
    <name type="scientific">Candidatus Thermoflexus japonica</name>
    <dbReference type="NCBI Taxonomy" id="2035417"/>
    <lineage>
        <taxon>Bacteria</taxon>
        <taxon>Bacillati</taxon>
        <taxon>Chloroflexota</taxon>
        <taxon>Thermoflexia</taxon>
        <taxon>Thermoflexales</taxon>
        <taxon>Thermoflexaceae</taxon>
        <taxon>Thermoflexus</taxon>
    </lineage>
</organism>
<comment type="subunit">
    <text evidence="10">Homodimer.</text>
</comment>
<evidence type="ECO:0000313" key="13">
    <source>
        <dbReference type="Proteomes" id="UP000236642"/>
    </source>
</evidence>
<proteinExistence type="inferred from homology"/>
<dbReference type="PANTHER" id="PTHR43725">
    <property type="entry name" value="UDP-GLUCOSE 4-EPIMERASE"/>
    <property type="match status" value="1"/>
</dbReference>
<evidence type="ECO:0000313" key="12">
    <source>
        <dbReference type="EMBL" id="GBD08264.1"/>
    </source>
</evidence>
<evidence type="ECO:0000256" key="7">
    <source>
        <dbReference type="ARBA" id="ARBA00023027"/>
    </source>
</evidence>
<evidence type="ECO:0000259" key="11">
    <source>
        <dbReference type="Pfam" id="PF01370"/>
    </source>
</evidence>
<reference evidence="13" key="1">
    <citation type="submission" date="2017-09" db="EMBL/GenBank/DDBJ databases">
        <title>Metaegenomics of thermophilic ammonia-oxidizing enrichment culture.</title>
        <authorList>
            <person name="Kato S."/>
            <person name="Suzuki K."/>
        </authorList>
    </citation>
    <scope>NUCLEOTIDE SEQUENCE [LARGE SCALE GENOMIC DNA]</scope>
</reference>
<comment type="catalytic activity">
    <reaction evidence="1 10">
        <text>UDP-alpha-D-glucose = UDP-alpha-D-galactose</text>
        <dbReference type="Rhea" id="RHEA:22168"/>
        <dbReference type="ChEBI" id="CHEBI:58885"/>
        <dbReference type="ChEBI" id="CHEBI:66914"/>
        <dbReference type="EC" id="5.1.3.2"/>
    </reaction>
</comment>
<comment type="caution">
    <text evidence="12">The sequence shown here is derived from an EMBL/GenBank/DDBJ whole genome shotgun (WGS) entry which is preliminary data.</text>
</comment>
<evidence type="ECO:0000256" key="8">
    <source>
        <dbReference type="ARBA" id="ARBA00023235"/>
    </source>
</evidence>
<evidence type="ECO:0000256" key="2">
    <source>
        <dbReference type="ARBA" id="ARBA00001911"/>
    </source>
</evidence>
<dbReference type="EMBL" id="BEHY01000006">
    <property type="protein sequence ID" value="GBD08264.1"/>
    <property type="molecule type" value="Genomic_DNA"/>
</dbReference>
<dbReference type="EC" id="5.1.3.2" evidence="5 10"/>
<name>A0A2H5Y4A4_9CHLR</name>
<dbReference type="Pfam" id="PF01370">
    <property type="entry name" value="Epimerase"/>
    <property type="match status" value="1"/>
</dbReference>
<dbReference type="Gene3D" id="3.90.25.10">
    <property type="entry name" value="UDP-galactose 4-epimerase, domain 1"/>
    <property type="match status" value="1"/>
</dbReference>
<dbReference type="AlphaFoldDB" id="A0A2H5Y4A4"/>
<dbReference type="CDD" id="cd05247">
    <property type="entry name" value="UDP_G4E_1_SDR_e"/>
    <property type="match status" value="1"/>
</dbReference>
<comment type="similarity">
    <text evidence="4 10">Belongs to the NAD(P)-dependent epimerase/dehydratase family.</text>
</comment>
<evidence type="ECO:0000256" key="3">
    <source>
        <dbReference type="ARBA" id="ARBA00004947"/>
    </source>
</evidence>
<keyword evidence="8 10" id="KW-0413">Isomerase</keyword>
<evidence type="ECO:0000256" key="4">
    <source>
        <dbReference type="ARBA" id="ARBA00007637"/>
    </source>
</evidence>
<evidence type="ECO:0000256" key="1">
    <source>
        <dbReference type="ARBA" id="ARBA00000083"/>
    </source>
</evidence>
<comment type="pathway">
    <text evidence="3 10">Carbohydrate metabolism; galactose metabolism.</text>
</comment>
<dbReference type="InterPro" id="IPR005886">
    <property type="entry name" value="UDP_G4E"/>
</dbReference>
<evidence type="ECO:0000256" key="6">
    <source>
        <dbReference type="ARBA" id="ARBA00018569"/>
    </source>
</evidence>
<keyword evidence="9 10" id="KW-0119">Carbohydrate metabolism</keyword>
<protein>
    <recommendedName>
        <fullName evidence="6 10">UDP-glucose 4-epimerase</fullName>
        <ecNumber evidence="5 10">5.1.3.2</ecNumber>
    </recommendedName>
</protein>
<dbReference type="PANTHER" id="PTHR43725:SF53">
    <property type="entry name" value="UDP-ARABINOSE 4-EPIMERASE 1"/>
    <property type="match status" value="1"/>
</dbReference>
<gene>
    <name evidence="12" type="primary">galE_1</name>
    <name evidence="12" type="ORF">HRbin22_00497</name>
</gene>
<sequence>MRILVAGGAGYIGSVVAEFLLGAGYEVVVYDNLSHGFRAAVPEGALFVQGDIGDGEKVVETLRRWPCQAAMHFAAFIEAGESMQDPFKYLRNNVAHTIAFLEALLAAGVDRVVFSSTAAVYAPAPEPLTESSPIGPVNVYGETKATVERILLWLHRTRGLRYAALRYFNAGGATAIRGEDHRPESHLIPNILAVALGRRPYVEIYGTDYPTRDGTCIRDYIHVADLARAHLLALEALSDRPVMVYNVGTGVGYTVREVLAVCREVTGHPIPAIEAPRRPGDPVMLVASPEAIRRDLGWTPQFTLRDIVLSAWRWMQAHPEGYPE</sequence>
<dbReference type="NCBIfam" id="TIGR01179">
    <property type="entry name" value="galE"/>
    <property type="match status" value="1"/>
</dbReference>
<feature type="domain" description="NAD-dependent epimerase/dehydratase" evidence="11">
    <location>
        <begin position="3"/>
        <end position="248"/>
    </location>
</feature>
<comment type="cofactor">
    <cofactor evidence="2 10">
        <name>NAD(+)</name>
        <dbReference type="ChEBI" id="CHEBI:57540"/>
    </cofactor>
</comment>
<dbReference type="SUPFAM" id="SSF51735">
    <property type="entry name" value="NAD(P)-binding Rossmann-fold domains"/>
    <property type="match status" value="1"/>
</dbReference>
<dbReference type="InterPro" id="IPR036291">
    <property type="entry name" value="NAD(P)-bd_dom_sf"/>
</dbReference>
<dbReference type="GO" id="GO:0003978">
    <property type="term" value="F:UDP-glucose 4-epimerase activity"/>
    <property type="evidence" value="ECO:0007669"/>
    <property type="project" value="UniProtKB-UniRule"/>
</dbReference>
<dbReference type="UniPathway" id="UPA00214"/>
<evidence type="ECO:0000256" key="10">
    <source>
        <dbReference type="RuleBase" id="RU366046"/>
    </source>
</evidence>
<keyword evidence="7 10" id="KW-0520">NAD</keyword>
<accession>A0A2H5Y4A4</accession>
<dbReference type="GO" id="GO:0033499">
    <property type="term" value="P:galactose catabolic process via UDP-galactose, Leloir pathway"/>
    <property type="evidence" value="ECO:0007669"/>
    <property type="project" value="TreeGrafter"/>
</dbReference>